<sequence length="19" mass="2414">MRVCKNLQAFTETYCFRRF</sequence>
<accession>A0A0E9XVP1</accession>
<evidence type="ECO:0000313" key="1">
    <source>
        <dbReference type="EMBL" id="JAI05931.1"/>
    </source>
</evidence>
<organism evidence="1">
    <name type="scientific">Anguilla anguilla</name>
    <name type="common">European freshwater eel</name>
    <name type="synonym">Muraena anguilla</name>
    <dbReference type="NCBI Taxonomy" id="7936"/>
    <lineage>
        <taxon>Eukaryota</taxon>
        <taxon>Metazoa</taxon>
        <taxon>Chordata</taxon>
        <taxon>Craniata</taxon>
        <taxon>Vertebrata</taxon>
        <taxon>Euteleostomi</taxon>
        <taxon>Actinopterygii</taxon>
        <taxon>Neopterygii</taxon>
        <taxon>Teleostei</taxon>
        <taxon>Anguilliformes</taxon>
        <taxon>Anguillidae</taxon>
        <taxon>Anguilla</taxon>
    </lineage>
</organism>
<dbReference type="AlphaFoldDB" id="A0A0E9XVP1"/>
<protein>
    <submittedName>
        <fullName evidence="1">Uncharacterized protein</fullName>
    </submittedName>
</protein>
<name>A0A0E9XVP1_ANGAN</name>
<dbReference type="EMBL" id="GBXM01002647">
    <property type="protein sequence ID" value="JAI05931.1"/>
    <property type="molecule type" value="Transcribed_RNA"/>
</dbReference>
<reference evidence="1" key="1">
    <citation type="submission" date="2014-11" db="EMBL/GenBank/DDBJ databases">
        <authorList>
            <person name="Amaro Gonzalez C."/>
        </authorList>
    </citation>
    <scope>NUCLEOTIDE SEQUENCE</scope>
</reference>
<reference evidence="1" key="2">
    <citation type="journal article" date="2015" name="Fish Shellfish Immunol.">
        <title>Early steps in the European eel (Anguilla anguilla)-Vibrio vulnificus interaction in the gills: Role of the RtxA13 toxin.</title>
        <authorList>
            <person name="Callol A."/>
            <person name="Pajuelo D."/>
            <person name="Ebbesson L."/>
            <person name="Teles M."/>
            <person name="MacKenzie S."/>
            <person name="Amaro C."/>
        </authorList>
    </citation>
    <scope>NUCLEOTIDE SEQUENCE</scope>
</reference>
<proteinExistence type="predicted"/>